<evidence type="ECO:0008006" key="13">
    <source>
        <dbReference type="Google" id="ProtNLM"/>
    </source>
</evidence>
<dbReference type="PRINTS" id="PR02001">
    <property type="entry name" value="GCR1CAMPR"/>
</dbReference>
<dbReference type="InterPro" id="IPR022340">
    <property type="entry name" value="GPCR_GCR1_put"/>
</dbReference>
<dbReference type="OrthoDB" id="2122879at2759"/>
<feature type="transmembrane region" description="Helical" evidence="8">
    <location>
        <begin position="86"/>
        <end position="110"/>
    </location>
</feature>
<evidence type="ECO:0000256" key="8">
    <source>
        <dbReference type="SAM" id="Phobius"/>
    </source>
</evidence>
<comment type="caution">
    <text evidence="11">The sequence shown here is derived from an EMBL/GenBank/DDBJ whole genome shotgun (WGS) entry which is preliminary data.</text>
</comment>
<evidence type="ECO:0000256" key="3">
    <source>
        <dbReference type="ARBA" id="ARBA00022989"/>
    </source>
</evidence>
<evidence type="ECO:0000256" key="4">
    <source>
        <dbReference type="ARBA" id="ARBA00023040"/>
    </source>
</evidence>
<dbReference type="PANTHER" id="PTHR23112">
    <property type="entry name" value="G PROTEIN-COUPLED RECEPTOR 157-RELATED"/>
    <property type="match status" value="1"/>
</dbReference>
<comment type="subcellular location">
    <subcellularLocation>
        <location evidence="1">Membrane</location>
        <topology evidence="1">Multi-pass membrane protein</topology>
    </subcellularLocation>
</comment>
<evidence type="ECO:0000256" key="2">
    <source>
        <dbReference type="ARBA" id="ARBA00022692"/>
    </source>
</evidence>
<reference evidence="11 12" key="1">
    <citation type="submission" date="2016-08" db="EMBL/GenBank/DDBJ databases">
        <title>A Parts List for Fungal Cellulosomes Revealed by Comparative Genomics.</title>
        <authorList>
            <consortium name="DOE Joint Genome Institute"/>
            <person name="Haitjema C.H."/>
            <person name="Gilmore S.P."/>
            <person name="Henske J.K."/>
            <person name="Solomon K.V."/>
            <person name="De Groot R."/>
            <person name="Kuo A."/>
            <person name="Mondo S.J."/>
            <person name="Salamov A.A."/>
            <person name="Labutti K."/>
            <person name="Zhao Z."/>
            <person name="Chiniquy J."/>
            <person name="Barry K."/>
            <person name="Brewer H.M."/>
            <person name="Purvine S.O."/>
            <person name="Wright A.T."/>
            <person name="Boxma B."/>
            <person name="Van Alen T."/>
            <person name="Hackstein J.H."/>
            <person name="Baker S.E."/>
            <person name="Grigoriev I.V."/>
            <person name="O'Malley M.A."/>
        </authorList>
    </citation>
    <scope>NUCLEOTIDE SEQUENCE [LARGE SCALE GENOMIC DNA]</scope>
    <source>
        <strain evidence="11 12">G1</strain>
    </source>
</reference>
<dbReference type="GO" id="GO:0004930">
    <property type="term" value="F:G protein-coupled receptor activity"/>
    <property type="evidence" value="ECO:0007669"/>
    <property type="project" value="UniProtKB-KW"/>
</dbReference>
<evidence type="ECO:0000256" key="7">
    <source>
        <dbReference type="ARBA" id="ARBA00023224"/>
    </source>
</evidence>
<dbReference type="PROSITE" id="PS50262">
    <property type="entry name" value="G_PROTEIN_RECEP_F1_2"/>
    <property type="match status" value="1"/>
</dbReference>
<dbReference type="PRINTS" id="PR02000">
    <property type="entry name" value="GCR1PLANT"/>
</dbReference>
<dbReference type="Proteomes" id="UP000193920">
    <property type="component" value="Unassembled WGS sequence"/>
</dbReference>
<feature type="transmembrane region" description="Helical" evidence="8">
    <location>
        <begin position="171"/>
        <end position="195"/>
    </location>
</feature>
<keyword evidence="2 8" id="KW-0812">Transmembrane</keyword>
<keyword evidence="12" id="KW-1185">Reference proteome</keyword>
<dbReference type="InterPro" id="IPR022343">
    <property type="entry name" value="GCR1-cAMP_receptor"/>
</dbReference>
<feature type="domain" description="G-protein coupled receptors family 2 profile 2" evidence="9">
    <location>
        <begin position="11"/>
        <end position="257"/>
    </location>
</feature>
<keyword evidence="3 8" id="KW-1133">Transmembrane helix</keyword>
<keyword evidence="5 8" id="KW-0472">Membrane</keyword>
<feature type="transmembrane region" description="Helical" evidence="8">
    <location>
        <begin position="46"/>
        <end position="66"/>
    </location>
</feature>
<proteinExistence type="predicted"/>
<keyword evidence="7" id="KW-0807">Transducer</keyword>
<evidence type="ECO:0000256" key="1">
    <source>
        <dbReference type="ARBA" id="ARBA00004141"/>
    </source>
</evidence>
<dbReference type="GO" id="GO:0007166">
    <property type="term" value="P:cell surface receptor signaling pathway"/>
    <property type="evidence" value="ECO:0007669"/>
    <property type="project" value="InterPro"/>
</dbReference>
<dbReference type="SUPFAM" id="SSF81321">
    <property type="entry name" value="Family A G protein-coupled receptor-like"/>
    <property type="match status" value="1"/>
</dbReference>
<evidence type="ECO:0000256" key="6">
    <source>
        <dbReference type="ARBA" id="ARBA00023170"/>
    </source>
</evidence>
<dbReference type="InterPro" id="IPR017981">
    <property type="entry name" value="GPCR_2-like_7TM"/>
</dbReference>
<dbReference type="PANTHER" id="PTHR23112:SF0">
    <property type="entry name" value="TRANSMEMBRANE PROTEIN 116"/>
    <property type="match status" value="1"/>
</dbReference>
<evidence type="ECO:0000313" key="11">
    <source>
        <dbReference type="EMBL" id="ORY58301.1"/>
    </source>
</evidence>
<dbReference type="Gene3D" id="1.20.1070.10">
    <property type="entry name" value="Rhodopsin 7-helix transmembrane proteins"/>
    <property type="match status" value="1"/>
</dbReference>
<feature type="transmembrane region" description="Helical" evidence="8">
    <location>
        <begin position="122"/>
        <end position="141"/>
    </location>
</feature>
<dbReference type="GO" id="GO:0007189">
    <property type="term" value="P:adenylate cyclase-activating G protein-coupled receptor signaling pathway"/>
    <property type="evidence" value="ECO:0007669"/>
    <property type="project" value="TreeGrafter"/>
</dbReference>
<accession>A0A1Y2DG87</accession>
<dbReference type="InterPro" id="IPR017452">
    <property type="entry name" value="GPCR_Rhodpsn_7TM"/>
</dbReference>
<protein>
    <recommendedName>
        <fullName evidence="13">G-protein coupled receptors family 2 profile 2 domain-containing protein</fullName>
    </recommendedName>
</protein>
<organism evidence="11 12">
    <name type="scientific">Neocallimastix californiae</name>
    <dbReference type="NCBI Taxonomy" id="1754190"/>
    <lineage>
        <taxon>Eukaryota</taxon>
        <taxon>Fungi</taxon>
        <taxon>Fungi incertae sedis</taxon>
        <taxon>Chytridiomycota</taxon>
        <taxon>Chytridiomycota incertae sedis</taxon>
        <taxon>Neocallimastigomycetes</taxon>
        <taxon>Neocallimastigales</taxon>
        <taxon>Neocallimastigaceae</taxon>
        <taxon>Neocallimastix</taxon>
    </lineage>
</organism>
<dbReference type="Pfam" id="PF05462">
    <property type="entry name" value="Dicty_CAR"/>
    <property type="match status" value="1"/>
</dbReference>
<feature type="domain" description="G-protein coupled receptors family 1 profile" evidence="10">
    <location>
        <begin position="25"/>
        <end position="228"/>
    </location>
</feature>
<evidence type="ECO:0000259" key="10">
    <source>
        <dbReference type="PROSITE" id="PS50262"/>
    </source>
</evidence>
<feature type="transmembrane region" description="Helical" evidence="8">
    <location>
        <begin position="216"/>
        <end position="232"/>
    </location>
</feature>
<feature type="transmembrane region" description="Helical" evidence="8">
    <location>
        <begin position="12"/>
        <end position="34"/>
    </location>
</feature>
<dbReference type="EMBL" id="MCOG01000067">
    <property type="protein sequence ID" value="ORY58301.1"/>
    <property type="molecule type" value="Genomic_DNA"/>
</dbReference>
<gene>
    <name evidence="11" type="ORF">LY90DRAFT_506294</name>
</gene>
<name>A0A1Y2DG87_9FUNG</name>
<dbReference type="STRING" id="1754190.A0A1Y2DG87"/>
<dbReference type="GO" id="GO:0005886">
    <property type="term" value="C:plasma membrane"/>
    <property type="evidence" value="ECO:0007669"/>
    <property type="project" value="TreeGrafter"/>
</dbReference>
<keyword evidence="4" id="KW-0297">G-protein coupled receptor</keyword>
<evidence type="ECO:0000256" key="5">
    <source>
        <dbReference type="ARBA" id="ARBA00023136"/>
    </source>
</evidence>
<keyword evidence="6" id="KW-0675">Receptor</keyword>
<dbReference type="AlphaFoldDB" id="A0A1Y2DG87"/>
<evidence type="ECO:0000313" key="12">
    <source>
        <dbReference type="Proteomes" id="UP000193920"/>
    </source>
</evidence>
<dbReference type="PROSITE" id="PS50261">
    <property type="entry name" value="G_PROTEIN_RECEP_F2_4"/>
    <property type="match status" value="1"/>
</dbReference>
<evidence type="ECO:0000259" key="9">
    <source>
        <dbReference type="PROSITE" id="PS50261"/>
    </source>
</evidence>
<sequence length="257" mass="30162">MKLEDDHISILQFFITLSALLSLIGTGAIIINTFLSKNFFGHNNIWNRIIFFMSFCDLCGSIDLLMREQYLKKGNEGACKIQGLTIQFFFISSILWTAVIALNIYLVVVIKKELCDIERYEYIFHILVWGLSLTLTIPLYILENNNTTLYPIMGNATFWCWITTKHGNYRMMFFFGPLWIVFFFNAFVYISMIIICKKRDKDMKPSVVGNTIAKRCNLYLLVLFLTWIWGTINRIQNIHNKDYPIFELHLLHAVNIY</sequence>